<keyword evidence="2 5" id="KW-0545">Nucleotide biosynthesis</keyword>
<evidence type="ECO:0000256" key="6">
    <source>
        <dbReference type="RuleBase" id="RU003330"/>
    </source>
</evidence>
<comment type="pathway">
    <text evidence="5">Purine metabolism; AMP biosynthesis via salvage pathway; AMP from ADP: step 1/1.</text>
</comment>
<dbReference type="InterPro" id="IPR000850">
    <property type="entry name" value="Adenylat/UMP-CMP_kin"/>
</dbReference>
<comment type="caution">
    <text evidence="8">The sequence shown here is derived from an EMBL/GenBank/DDBJ whole genome shotgun (WGS) entry which is preliminary data.</text>
</comment>
<dbReference type="FunCoup" id="A0A3N1HL71">
    <property type="interactions" value="398"/>
</dbReference>
<dbReference type="EMBL" id="RJKN01000004">
    <property type="protein sequence ID" value="ROP43201.1"/>
    <property type="molecule type" value="Genomic_DNA"/>
</dbReference>
<dbReference type="Proteomes" id="UP000276232">
    <property type="component" value="Unassembled WGS sequence"/>
</dbReference>
<comment type="function">
    <text evidence="5">Catalyzes the reversible transfer of the terminal phosphate group between ATP and AMP. Plays an important role in cellular energy homeostasis and in adenine nucleotide metabolism.</text>
</comment>
<dbReference type="GO" id="GO:0044209">
    <property type="term" value="P:AMP salvage"/>
    <property type="evidence" value="ECO:0007669"/>
    <property type="project" value="UniProtKB-UniRule"/>
</dbReference>
<feature type="binding site" evidence="5">
    <location>
        <position position="92"/>
    </location>
    <ligand>
        <name>AMP</name>
        <dbReference type="ChEBI" id="CHEBI:456215"/>
    </ligand>
</feature>
<dbReference type="NCBIfam" id="NF011105">
    <property type="entry name" value="PRK14532.1"/>
    <property type="match status" value="1"/>
</dbReference>
<dbReference type="PRINTS" id="PR00094">
    <property type="entry name" value="ADENYLTKNASE"/>
</dbReference>
<dbReference type="PANTHER" id="PTHR23359">
    <property type="entry name" value="NUCLEOTIDE KINASE"/>
    <property type="match status" value="1"/>
</dbReference>
<feature type="binding site" evidence="5">
    <location>
        <begin position="57"/>
        <end position="59"/>
    </location>
    <ligand>
        <name>AMP</name>
        <dbReference type="ChEBI" id="CHEBI:456215"/>
    </ligand>
</feature>
<evidence type="ECO:0000256" key="4">
    <source>
        <dbReference type="ARBA" id="ARBA00022777"/>
    </source>
</evidence>
<dbReference type="Gene3D" id="3.40.50.300">
    <property type="entry name" value="P-loop containing nucleotide triphosphate hydrolases"/>
    <property type="match status" value="1"/>
</dbReference>
<feature type="binding site" evidence="5">
    <location>
        <begin position="85"/>
        <end position="88"/>
    </location>
    <ligand>
        <name>AMP</name>
        <dbReference type="ChEBI" id="CHEBI:456215"/>
    </ligand>
</feature>
<evidence type="ECO:0000256" key="5">
    <source>
        <dbReference type="HAMAP-Rule" id="MF_00235"/>
    </source>
</evidence>
<evidence type="ECO:0000256" key="7">
    <source>
        <dbReference type="RuleBase" id="RU003331"/>
    </source>
</evidence>
<keyword evidence="5" id="KW-0963">Cytoplasm</keyword>
<feature type="binding site" evidence="5">
    <location>
        <position position="31"/>
    </location>
    <ligand>
        <name>AMP</name>
        <dbReference type="ChEBI" id="CHEBI:456215"/>
    </ligand>
</feature>
<dbReference type="GO" id="GO:0004017">
    <property type="term" value="F:AMP kinase activity"/>
    <property type="evidence" value="ECO:0007669"/>
    <property type="project" value="UniProtKB-UniRule"/>
</dbReference>
<protein>
    <recommendedName>
        <fullName evidence="5 7">Adenylate kinase</fullName>
        <shortName evidence="5">AK</shortName>
        <ecNumber evidence="5 7">2.7.4.3</ecNumber>
    </recommendedName>
    <alternativeName>
        <fullName evidence="5">ATP-AMP transphosphorylase</fullName>
    </alternativeName>
    <alternativeName>
        <fullName evidence="5">ATP:AMP phosphotransferase</fullName>
    </alternativeName>
    <alternativeName>
        <fullName evidence="5">Adenylate monophosphate kinase</fullName>
    </alternativeName>
</protein>
<comment type="subunit">
    <text evidence="5 7">Monomer.</text>
</comment>
<keyword evidence="5 7" id="KW-0067">ATP-binding</keyword>
<feature type="binding site" evidence="5">
    <location>
        <position position="172"/>
    </location>
    <ligand>
        <name>ATP</name>
        <dbReference type="ChEBI" id="CHEBI:30616"/>
    </ligand>
</feature>
<keyword evidence="9" id="KW-1185">Reference proteome</keyword>
<dbReference type="InParanoid" id="A0A3N1HL71"/>
<dbReference type="InterPro" id="IPR027417">
    <property type="entry name" value="P-loop_NTPase"/>
</dbReference>
<comment type="domain">
    <text evidence="5">Consists of three domains, a large central CORE domain and two small peripheral domains, NMPbind and LID, which undergo movements during catalysis. The LID domain closes over the site of phosphoryl transfer upon ATP binding. Assembling and dissambling the active center during each catalytic cycle provides an effective means to prevent ATP hydrolysis.</text>
</comment>
<dbReference type="HAMAP" id="MF_00235">
    <property type="entry name" value="Adenylate_kinase_Adk"/>
    <property type="match status" value="1"/>
</dbReference>
<name>A0A3N1HL71_9ACTN</name>
<feature type="binding site" evidence="5">
    <location>
        <position position="36"/>
    </location>
    <ligand>
        <name>AMP</name>
        <dbReference type="ChEBI" id="CHEBI:456215"/>
    </ligand>
</feature>
<comment type="caution">
    <text evidence="5">Lacks conserved residue(s) required for the propagation of feature annotation.</text>
</comment>
<dbReference type="SUPFAM" id="SSF52540">
    <property type="entry name" value="P-loop containing nucleoside triphosphate hydrolases"/>
    <property type="match status" value="1"/>
</dbReference>
<accession>A0A3N1HL71</accession>
<comment type="subcellular location">
    <subcellularLocation>
        <location evidence="5 7">Cytoplasm</location>
    </subcellularLocation>
</comment>
<feature type="binding site" evidence="5">
    <location>
        <position position="133"/>
    </location>
    <ligand>
        <name>AMP</name>
        <dbReference type="ChEBI" id="CHEBI:456215"/>
    </ligand>
</feature>
<evidence type="ECO:0000256" key="1">
    <source>
        <dbReference type="ARBA" id="ARBA00022679"/>
    </source>
</evidence>
<comment type="similarity">
    <text evidence="5 6">Belongs to the adenylate kinase family.</text>
</comment>
<feature type="binding site" evidence="5">
    <location>
        <begin position="10"/>
        <end position="15"/>
    </location>
    <ligand>
        <name>ATP</name>
        <dbReference type="ChEBI" id="CHEBI:30616"/>
    </ligand>
</feature>
<keyword evidence="1 5" id="KW-0808">Transferase</keyword>
<dbReference type="CDD" id="cd01428">
    <property type="entry name" value="ADK"/>
    <property type="match status" value="1"/>
</dbReference>
<feature type="binding site" evidence="5">
    <location>
        <position position="144"/>
    </location>
    <ligand>
        <name>AMP</name>
        <dbReference type="ChEBI" id="CHEBI:456215"/>
    </ligand>
</feature>
<organism evidence="8 9">
    <name type="scientific">Pseudokineococcus lusitanus</name>
    <dbReference type="NCBI Taxonomy" id="763993"/>
    <lineage>
        <taxon>Bacteria</taxon>
        <taxon>Bacillati</taxon>
        <taxon>Actinomycetota</taxon>
        <taxon>Actinomycetes</taxon>
        <taxon>Kineosporiales</taxon>
        <taxon>Kineosporiaceae</taxon>
        <taxon>Pseudokineococcus</taxon>
    </lineage>
</organism>
<comment type="catalytic activity">
    <reaction evidence="5 7">
        <text>AMP + ATP = 2 ADP</text>
        <dbReference type="Rhea" id="RHEA:12973"/>
        <dbReference type="ChEBI" id="CHEBI:30616"/>
        <dbReference type="ChEBI" id="CHEBI:456215"/>
        <dbReference type="ChEBI" id="CHEBI:456216"/>
        <dbReference type="EC" id="2.7.4.3"/>
    </reaction>
</comment>
<dbReference type="NCBIfam" id="NF011104">
    <property type="entry name" value="PRK14531.1"/>
    <property type="match status" value="1"/>
</dbReference>
<feature type="binding site" evidence="5">
    <location>
        <position position="127"/>
    </location>
    <ligand>
        <name>ATP</name>
        <dbReference type="ChEBI" id="CHEBI:30616"/>
    </ligand>
</feature>
<dbReference type="NCBIfam" id="NF011100">
    <property type="entry name" value="PRK14527.1"/>
    <property type="match status" value="1"/>
</dbReference>
<proteinExistence type="inferred from homology"/>
<dbReference type="AlphaFoldDB" id="A0A3N1HL71"/>
<dbReference type="OrthoDB" id="9805030at2"/>
<evidence type="ECO:0000256" key="2">
    <source>
        <dbReference type="ARBA" id="ARBA00022727"/>
    </source>
</evidence>
<dbReference type="Pfam" id="PF00406">
    <property type="entry name" value="ADK"/>
    <property type="match status" value="1"/>
</dbReference>
<dbReference type="GO" id="GO:0005524">
    <property type="term" value="F:ATP binding"/>
    <property type="evidence" value="ECO:0007669"/>
    <property type="project" value="UniProtKB-UniRule"/>
</dbReference>
<evidence type="ECO:0000256" key="3">
    <source>
        <dbReference type="ARBA" id="ARBA00022741"/>
    </source>
</evidence>
<sequence>MRLVLLGPPGAGKGTQAARLATELAVPAISTGDIFRANVSEGTELGREAQAFMDAGEYVPDTVTNAMVRDRLAADDARGGFLLDGYPRTTAQVAELDRMLDADGSSLDAVVELTVDTDEVVKRLAQRATEQHRSDDGEAVQRHRLEVYAAQTAPLVDVYAGRGLLRPVDGLGEVAEVTRRILAALGRG</sequence>
<keyword evidence="4 5" id="KW-0418">Kinase</keyword>
<dbReference type="GO" id="GO:0005737">
    <property type="term" value="C:cytoplasm"/>
    <property type="evidence" value="ECO:0007669"/>
    <property type="project" value="UniProtKB-SubCell"/>
</dbReference>
<keyword evidence="3 5" id="KW-0547">Nucleotide-binding</keyword>
<dbReference type="PROSITE" id="PS00113">
    <property type="entry name" value="ADENYLATE_KINASE"/>
    <property type="match status" value="1"/>
</dbReference>
<evidence type="ECO:0000313" key="9">
    <source>
        <dbReference type="Proteomes" id="UP000276232"/>
    </source>
</evidence>
<dbReference type="NCBIfam" id="NF001381">
    <property type="entry name" value="PRK00279.1-3"/>
    <property type="match status" value="1"/>
</dbReference>
<gene>
    <name evidence="5" type="primary">adk</name>
    <name evidence="8" type="ORF">EDC03_1798</name>
</gene>
<evidence type="ECO:0000313" key="8">
    <source>
        <dbReference type="EMBL" id="ROP43201.1"/>
    </source>
</evidence>
<dbReference type="EC" id="2.7.4.3" evidence="5 7"/>
<dbReference type="InterPro" id="IPR033690">
    <property type="entry name" value="Adenylat_kinase_CS"/>
</dbReference>
<dbReference type="UniPathway" id="UPA00588">
    <property type="reaction ID" value="UER00649"/>
</dbReference>
<dbReference type="RefSeq" id="WP_123379891.1">
    <property type="nucleotide sequence ID" value="NZ_RJKN01000004.1"/>
</dbReference>
<feature type="region of interest" description="NMP" evidence="5">
    <location>
        <begin position="30"/>
        <end position="59"/>
    </location>
</feature>
<reference evidence="8 9" key="1">
    <citation type="journal article" date="2015" name="Stand. Genomic Sci.">
        <title>Genomic Encyclopedia of Bacterial and Archaeal Type Strains, Phase III: the genomes of soil and plant-associated and newly described type strains.</title>
        <authorList>
            <person name="Whitman W.B."/>
            <person name="Woyke T."/>
            <person name="Klenk H.P."/>
            <person name="Zhou Y."/>
            <person name="Lilburn T.G."/>
            <person name="Beck B.J."/>
            <person name="De Vos P."/>
            <person name="Vandamme P."/>
            <person name="Eisen J.A."/>
            <person name="Garrity G."/>
            <person name="Hugenholtz P."/>
            <person name="Kyrpides N.C."/>
        </authorList>
    </citation>
    <scope>NUCLEOTIDE SEQUENCE [LARGE SCALE GENOMIC DNA]</scope>
    <source>
        <strain evidence="8 9">CECT 7306</strain>
    </source>
</reference>